<name>A0A223KN01_9BACI</name>
<evidence type="ECO:0000256" key="2">
    <source>
        <dbReference type="ARBA" id="ARBA00023125"/>
    </source>
</evidence>
<evidence type="ECO:0000313" key="6">
    <source>
        <dbReference type="Proteomes" id="UP000215224"/>
    </source>
</evidence>
<dbReference type="PROSITE" id="PS50977">
    <property type="entry name" value="HTH_TETR_2"/>
    <property type="match status" value="1"/>
</dbReference>
<feature type="DNA-binding region" description="H-T-H motif" evidence="3">
    <location>
        <begin position="46"/>
        <end position="65"/>
    </location>
</feature>
<dbReference type="InterPro" id="IPR023772">
    <property type="entry name" value="DNA-bd_HTH_TetR-type_CS"/>
</dbReference>
<protein>
    <submittedName>
        <fullName evidence="5">TetR family transcriptional regulator</fullName>
    </submittedName>
</protein>
<dbReference type="STRING" id="1314751.GCA_001591425_00059"/>
<dbReference type="PANTHER" id="PTHR43479">
    <property type="entry name" value="ACREF/ENVCD OPERON REPRESSOR-RELATED"/>
    <property type="match status" value="1"/>
</dbReference>
<feature type="domain" description="HTH tetR-type" evidence="4">
    <location>
        <begin position="23"/>
        <end position="83"/>
    </location>
</feature>
<dbReference type="PROSITE" id="PS01081">
    <property type="entry name" value="HTH_TETR_1"/>
    <property type="match status" value="1"/>
</dbReference>
<dbReference type="SUPFAM" id="SSF46689">
    <property type="entry name" value="Homeodomain-like"/>
    <property type="match status" value="1"/>
</dbReference>
<dbReference type="Proteomes" id="UP000215224">
    <property type="component" value="Chromosome"/>
</dbReference>
<dbReference type="AlphaFoldDB" id="A0A223KN01"/>
<dbReference type="Gene3D" id="1.10.357.10">
    <property type="entry name" value="Tetracycline Repressor, domain 2"/>
    <property type="match status" value="1"/>
</dbReference>
<sequence length="207" mass="23939">MSEINTKKDNAANDNLNLSKKGAETRRKILDAAEKVFGRKGYFEASIVNITQEAEVGQGTFYNYFQSKKDVYDQLIQHYNRNLRKAIKEKMTSATTHEEAQRNGFKAFFNWVKDHPELYSIVQQAIVVDQELYRWYYAKLADGFLKSLTVGVQDGEFKDIHLETIAYCLMSIGQFLGMRWVFWEGQNVPDEVFDSAMTLIFDGIKKS</sequence>
<keyword evidence="1" id="KW-0678">Repressor</keyword>
<gene>
    <name evidence="5" type="ORF">BC6307_06130</name>
</gene>
<dbReference type="EMBL" id="CP018866">
    <property type="protein sequence ID" value="AST90890.1"/>
    <property type="molecule type" value="Genomic_DNA"/>
</dbReference>
<evidence type="ECO:0000256" key="1">
    <source>
        <dbReference type="ARBA" id="ARBA00022491"/>
    </source>
</evidence>
<dbReference type="SUPFAM" id="SSF48498">
    <property type="entry name" value="Tetracyclin repressor-like, C-terminal domain"/>
    <property type="match status" value="1"/>
</dbReference>
<evidence type="ECO:0000256" key="3">
    <source>
        <dbReference type="PROSITE-ProRule" id="PRU00335"/>
    </source>
</evidence>
<dbReference type="InterPro" id="IPR009057">
    <property type="entry name" value="Homeodomain-like_sf"/>
</dbReference>
<dbReference type="Pfam" id="PF00440">
    <property type="entry name" value="TetR_N"/>
    <property type="match status" value="1"/>
</dbReference>
<keyword evidence="2 3" id="KW-0238">DNA-binding</keyword>
<dbReference type="InterPro" id="IPR050624">
    <property type="entry name" value="HTH-type_Tx_Regulator"/>
</dbReference>
<organism evidence="5 6">
    <name type="scientific">Sutcliffiella cohnii</name>
    <dbReference type="NCBI Taxonomy" id="33932"/>
    <lineage>
        <taxon>Bacteria</taxon>
        <taxon>Bacillati</taxon>
        <taxon>Bacillota</taxon>
        <taxon>Bacilli</taxon>
        <taxon>Bacillales</taxon>
        <taxon>Bacillaceae</taxon>
        <taxon>Sutcliffiella</taxon>
    </lineage>
</organism>
<keyword evidence="6" id="KW-1185">Reference proteome</keyword>
<accession>A0A223KN01</accession>
<dbReference type="InterPro" id="IPR036271">
    <property type="entry name" value="Tet_transcr_reg_TetR-rel_C_sf"/>
</dbReference>
<dbReference type="GO" id="GO:0003677">
    <property type="term" value="F:DNA binding"/>
    <property type="evidence" value="ECO:0007669"/>
    <property type="project" value="UniProtKB-UniRule"/>
</dbReference>
<dbReference type="KEGG" id="bcoh:BC6307_06130"/>
<reference evidence="5 6" key="1">
    <citation type="submission" date="2016-12" db="EMBL/GenBank/DDBJ databases">
        <title>The whole genome sequencing and assembly of Bacillus cohnii DSM 6307T strain.</title>
        <authorList>
            <person name="Lee Y.-J."/>
            <person name="Yi H."/>
            <person name="Bahn Y.-S."/>
            <person name="Kim J.F."/>
            <person name="Lee D.-W."/>
        </authorList>
    </citation>
    <scope>NUCLEOTIDE SEQUENCE [LARGE SCALE GENOMIC DNA]</scope>
    <source>
        <strain evidence="5 6">DSM 6307</strain>
    </source>
</reference>
<evidence type="ECO:0000259" key="4">
    <source>
        <dbReference type="PROSITE" id="PS50977"/>
    </source>
</evidence>
<dbReference type="PANTHER" id="PTHR43479:SF11">
    <property type="entry name" value="ACREF_ENVCD OPERON REPRESSOR-RELATED"/>
    <property type="match status" value="1"/>
</dbReference>
<proteinExistence type="predicted"/>
<dbReference type="InterPro" id="IPR001647">
    <property type="entry name" value="HTH_TetR"/>
</dbReference>
<dbReference type="PRINTS" id="PR00455">
    <property type="entry name" value="HTHTETR"/>
</dbReference>
<dbReference type="RefSeq" id="WP_066410722.1">
    <property type="nucleotide sequence ID" value="NZ_CP018866.1"/>
</dbReference>
<evidence type="ECO:0000313" key="5">
    <source>
        <dbReference type="EMBL" id="AST90890.1"/>
    </source>
</evidence>